<dbReference type="InterPro" id="IPR036163">
    <property type="entry name" value="HMA_dom_sf"/>
</dbReference>
<evidence type="ECO:0000259" key="3">
    <source>
        <dbReference type="PROSITE" id="PS50846"/>
    </source>
</evidence>
<gene>
    <name evidence="4" type="ORF">IT779_07365</name>
</gene>
<dbReference type="InterPro" id="IPR006121">
    <property type="entry name" value="HMA_dom"/>
</dbReference>
<keyword evidence="2" id="KW-0186">Copper</keyword>
<dbReference type="Gene3D" id="3.30.70.100">
    <property type="match status" value="1"/>
</dbReference>
<name>A0A931I923_9NOCA</name>
<dbReference type="RefSeq" id="WP_196148380.1">
    <property type="nucleotide sequence ID" value="NZ_JADMLG010000002.1"/>
</dbReference>
<accession>A0A931I923</accession>
<evidence type="ECO:0000313" key="5">
    <source>
        <dbReference type="Proteomes" id="UP000655751"/>
    </source>
</evidence>
<dbReference type="InterPro" id="IPR006122">
    <property type="entry name" value="HMA_Cu_ion-bd"/>
</dbReference>
<dbReference type="Pfam" id="PF00403">
    <property type="entry name" value="HMA"/>
    <property type="match status" value="1"/>
</dbReference>
<dbReference type="InterPro" id="IPR017969">
    <property type="entry name" value="Heavy-metal-associated_CS"/>
</dbReference>
<organism evidence="4 5">
    <name type="scientific">Nocardia bovistercoris</name>
    <dbReference type="NCBI Taxonomy" id="2785916"/>
    <lineage>
        <taxon>Bacteria</taxon>
        <taxon>Bacillati</taxon>
        <taxon>Actinomycetota</taxon>
        <taxon>Actinomycetes</taxon>
        <taxon>Mycobacteriales</taxon>
        <taxon>Nocardiaceae</taxon>
        <taxon>Nocardia</taxon>
    </lineage>
</organism>
<feature type="domain" description="HMA" evidence="3">
    <location>
        <begin position="2"/>
        <end position="67"/>
    </location>
</feature>
<evidence type="ECO:0000256" key="1">
    <source>
        <dbReference type="ARBA" id="ARBA00022723"/>
    </source>
</evidence>
<dbReference type="PROSITE" id="PS50846">
    <property type="entry name" value="HMA_2"/>
    <property type="match status" value="1"/>
</dbReference>
<dbReference type="GO" id="GO:0005507">
    <property type="term" value="F:copper ion binding"/>
    <property type="evidence" value="ECO:0007669"/>
    <property type="project" value="InterPro"/>
</dbReference>
<dbReference type="EMBL" id="JADMLG010000002">
    <property type="protein sequence ID" value="MBH0776100.1"/>
    <property type="molecule type" value="Genomic_DNA"/>
</dbReference>
<dbReference type="AlphaFoldDB" id="A0A931I923"/>
<evidence type="ECO:0000256" key="2">
    <source>
        <dbReference type="ARBA" id="ARBA00023008"/>
    </source>
</evidence>
<protein>
    <submittedName>
        <fullName evidence="4">Heavy-metal-associated domain-containing protein</fullName>
    </submittedName>
</protein>
<keyword evidence="1" id="KW-0479">Metal-binding</keyword>
<dbReference type="CDD" id="cd00371">
    <property type="entry name" value="HMA"/>
    <property type="match status" value="1"/>
</dbReference>
<dbReference type="PRINTS" id="PR00944">
    <property type="entry name" value="CUEXPORT"/>
</dbReference>
<evidence type="ECO:0000313" key="4">
    <source>
        <dbReference type="EMBL" id="MBH0776100.1"/>
    </source>
</evidence>
<dbReference type="NCBIfam" id="TIGR00003">
    <property type="entry name" value="copper ion binding protein"/>
    <property type="match status" value="1"/>
</dbReference>
<reference evidence="4" key="1">
    <citation type="submission" date="2020-11" db="EMBL/GenBank/DDBJ databases">
        <title>Nocardia NEAU-351.nov., a novel actinomycete isolated from the cow dung.</title>
        <authorList>
            <person name="Zhang X."/>
        </authorList>
    </citation>
    <scope>NUCLEOTIDE SEQUENCE</scope>
    <source>
        <strain evidence="4">NEAU-351</strain>
    </source>
</reference>
<keyword evidence="5" id="KW-1185">Reference proteome</keyword>
<dbReference type="GO" id="GO:0006825">
    <property type="term" value="P:copper ion transport"/>
    <property type="evidence" value="ECO:0007669"/>
    <property type="project" value="InterPro"/>
</dbReference>
<dbReference type="SUPFAM" id="SSF55008">
    <property type="entry name" value="HMA, heavy metal-associated domain"/>
    <property type="match status" value="1"/>
</dbReference>
<dbReference type="InterPro" id="IPR000428">
    <property type="entry name" value="Cu-bd"/>
</dbReference>
<dbReference type="PROSITE" id="PS01047">
    <property type="entry name" value="HMA_1"/>
    <property type="match status" value="1"/>
</dbReference>
<dbReference type="Proteomes" id="UP000655751">
    <property type="component" value="Unassembled WGS sequence"/>
</dbReference>
<proteinExistence type="predicted"/>
<sequence length="68" mass="6846">MATSTYTVKGMTCGHCAGSVREEIGRIAGVTGVEVDLDTGAVRVESTAPVSDAEIAAAVDEAGYEVAV</sequence>
<comment type="caution">
    <text evidence="4">The sequence shown here is derived from an EMBL/GenBank/DDBJ whole genome shotgun (WGS) entry which is preliminary data.</text>
</comment>